<dbReference type="GO" id="GO:0071949">
    <property type="term" value="F:FAD binding"/>
    <property type="evidence" value="ECO:0007669"/>
    <property type="project" value="InterPro"/>
</dbReference>
<name>A0A1M5B2I5_9FLAO</name>
<evidence type="ECO:0000256" key="1">
    <source>
        <dbReference type="ARBA" id="ARBA00023002"/>
    </source>
</evidence>
<dbReference type="InterPro" id="IPR036188">
    <property type="entry name" value="FAD/NAD-bd_sf"/>
</dbReference>
<keyword evidence="5" id="KW-1185">Reference proteome</keyword>
<dbReference type="PANTHER" id="PTHR13789:SF309">
    <property type="entry name" value="PUTATIVE (AFU_ORTHOLOGUE AFUA_6G14510)-RELATED"/>
    <property type="match status" value="1"/>
</dbReference>
<proteinExistence type="predicted"/>
<keyword evidence="1" id="KW-0560">Oxidoreductase</keyword>
<keyword evidence="2" id="KW-0503">Monooxygenase</keyword>
<accession>A0A1M5B2I5</accession>
<dbReference type="Gene3D" id="3.50.50.60">
    <property type="entry name" value="FAD/NAD(P)-binding domain"/>
    <property type="match status" value="1"/>
</dbReference>
<dbReference type="Proteomes" id="UP000184518">
    <property type="component" value="Unassembled WGS sequence"/>
</dbReference>
<dbReference type="InterPro" id="IPR002938">
    <property type="entry name" value="FAD-bd"/>
</dbReference>
<dbReference type="AlphaFoldDB" id="A0A1M5B2I5"/>
<dbReference type="PANTHER" id="PTHR13789">
    <property type="entry name" value="MONOOXYGENASE"/>
    <property type="match status" value="1"/>
</dbReference>
<evidence type="ECO:0000259" key="3">
    <source>
        <dbReference type="Pfam" id="PF01494"/>
    </source>
</evidence>
<feature type="domain" description="FAD-binding" evidence="3">
    <location>
        <begin position="4"/>
        <end position="305"/>
    </location>
</feature>
<dbReference type="GO" id="GO:0004497">
    <property type="term" value="F:monooxygenase activity"/>
    <property type="evidence" value="ECO:0007669"/>
    <property type="project" value="UniProtKB-KW"/>
</dbReference>
<evidence type="ECO:0000313" key="5">
    <source>
        <dbReference type="Proteomes" id="UP000184518"/>
    </source>
</evidence>
<dbReference type="OrthoDB" id="9766816at2"/>
<evidence type="ECO:0000313" key="4">
    <source>
        <dbReference type="EMBL" id="SHF36724.1"/>
    </source>
</evidence>
<dbReference type="Pfam" id="PF01494">
    <property type="entry name" value="FAD_binding_3"/>
    <property type="match status" value="1"/>
</dbReference>
<dbReference type="EMBL" id="FQUT01000004">
    <property type="protein sequence ID" value="SHF36724.1"/>
    <property type="molecule type" value="Genomic_DNA"/>
</dbReference>
<dbReference type="RefSeq" id="WP_072955847.1">
    <property type="nucleotide sequence ID" value="NZ_FQUT01000004.1"/>
</dbReference>
<organism evidence="4 5">
    <name type="scientific">Chryseobacterium arachidis</name>
    <dbReference type="NCBI Taxonomy" id="1416778"/>
    <lineage>
        <taxon>Bacteria</taxon>
        <taxon>Pseudomonadati</taxon>
        <taxon>Bacteroidota</taxon>
        <taxon>Flavobacteriia</taxon>
        <taxon>Flavobacteriales</taxon>
        <taxon>Weeksellaceae</taxon>
        <taxon>Chryseobacterium group</taxon>
        <taxon>Chryseobacterium</taxon>
    </lineage>
</organism>
<dbReference type="STRING" id="1416778.SAMN05443633_10414"/>
<protein>
    <submittedName>
        <fullName evidence="4">2-polyprenyl-6-methoxyphenol hydroxylase</fullName>
    </submittedName>
</protein>
<dbReference type="PRINTS" id="PR00420">
    <property type="entry name" value="RNGMNOXGNASE"/>
</dbReference>
<gene>
    <name evidence="4" type="ORF">SAMN05443633_10414</name>
</gene>
<evidence type="ECO:0000256" key="2">
    <source>
        <dbReference type="ARBA" id="ARBA00023033"/>
    </source>
</evidence>
<reference evidence="5" key="1">
    <citation type="submission" date="2016-11" db="EMBL/GenBank/DDBJ databases">
        <authorList>
            <person name="Varghese N."/>
            <person name="Submissions S."/>
        </authorList>
    </citation>
    <scope>NUCLEOTIDE SEQUENCE [LARGE SCALE GENOMIC DNA]</scope>
    <source>
        <strain evidence="5">DSM 27619</strain>
    </source>
</reference>
<dbReference type="SUPFAM" id="SSF51905">
    <property type="entry name" value="FAD/NAD(P)-binding domain"/>
    <property type="match status" value="1"/>
</dbReference>
<dbReference type="InterPro" id="IPR050493">
    <property type="entry name" value="FAD-dep_Monooxygenase_BioMet"/>
</dbReference>
<sequence>MNKISIIGGGIGGLTLGNILKQHHLDFTIYESAPEIKPVGSGIMMAINAMQIFDQLDLKEKIELAGNKIHGISITDEKLKLISKTNVLALEKKYNSCNVAIHRAELQRILAENIGFENIKLNHSLTTIKKEEENYTLNFENGDEVKSEIVFGADGIHSKIRNQIFGAGMIRNTQQLCWRGLTEFDLPENFHHEAIETWGKGKRFGFVRMTARKIYWYAVINKGKYKRYHSLAENFYGFHPLILEIIDSTLQENIFLNDIIDLSPIPKWHTKNLCLIGDAAHATTPNLGQGACQAIEDAYIIGKLLENDRNFNHIFEKFQQIRRKKVDHVVKTSWKIGQISQWGKGNSLRNFMFRLIPEKVNQKMVEKVIRLEI</sequence>